<feature type="region of interest" description="Disordered" evidence="1">
    <location>
        <begin position="1"/>
        <end position="21"/>
    </location>
</feature>
<evidence type="ECO:0000313" key="2">
    <source>
        <dbReference type="EMBL" id="CAA9545764.1"/>
    </source>
</evidence>
<evidence type="ECO:0000256" key="1">
    <source>
        <dbReference type="SAM" id="MobiDB-lite"/>
    </source>
</evidence>
<organism evidence="2">
    <name type="scientific">uncultured Thermomicrobiales bacterium</name>
    <dbReference type="NCBI Taxonomy" id="1645740"/>
    <lineage>
        <taxon>Bacteria</taxon>
        <taxon>Pseudomonadati</taxon>
        <taxon>Thermomicrobiota</taxon>
        <taxon>Thermomicrobia</taxon>
        <taxon>Thermomicrobiales</taxon>
        <taxon>environmental samples</taxon>
    </lineage>
</organism>
<proteinExistence type="predicted"/>
<accession>A0A6J4UB82</accession>
<reference evidence="2" key="1">
    <citation type="submission" date="2020-02" db="EMBL/GenBank/DDBJ databases">
        <authorList>
            <person name="Meier V. D."/>
        </authorList>
    </citation>
    <scope>NUCLEOTIDE SEQUENCE</scope>
    <source>
        <strain evidence="2">AVDCRST_MAG19</strain>
    </source>
</reference>
<name>A0A6J4UB82_9BACT</name>
<dbReference type="EMBL" id="CADCWL010000013">
    <property type="protein sequence ID" value="CAA9545764.1"/>
    <property type="molecule type" value="Genomic_DNA"/>
</dbReference>
<dbReference type="AlphaFoldDB" id="A0A6J4UB82"/>
<sequence>MPEYFLAHRPPRPDEGEGDAAVRRAPRMAGVRPSDPVGGELRIVRTTAVTALGF</sequence>
<protein>
    <submittedName>
        <fullName evidence="2">Uncharacterized protein</fullName>
    </submittedName>
</protein>
<gene>
    <name evidence="2" type="ORF">AVDCRST_MAG19-222</name>
</gene>